<dbReference type="EMBL" id="MU006099">
    <property type="protein sequence ID" value="KAF2837561.1"/>
    <property type="molecule type" value="Genomic_DNA"/>
</dbReference>
<keyword evidence="1" id="KW-0732">Signal</keyword>
<organism evidence="2 3">
    <name type="scientific">Patellaria atrata CBS 101060</name>
    <dbReference type="NCBI Taxonomy" id="1346257"/>
    <lineage>
        <taxon>Eukaryota</taxon>
        <taxon>Fungi</taxon>
        <taxon>Dikarya</taxon>
        <taxon>Ascomycota</taxon>
        <taxon>Pezizomycotina</taxon>
        <taxon>Dothideomycetes</taxon>
        <taxon>Dothideomycetes incertae sedis</taxon>
        <taxon>Patellariales</taxon>
        <taxon>Patellariaceae</taxon>
        <taxon>Patellaria</taxon>
    </lineage>
</organism>
<gene>
    <name evidence="2" type="ORF">M501DRAFT_986369</name>
</gene>
<evidence type="ECO:0000313" key="3">
    <source>
        <dbReference type="Proteomes" id="UP000799429"/>
    </source>
</evidence>
<comment type="caution">
    <text evidence="2">The sequence shown here is derived from an EMBL/GenBank/DDBJ whole genome shotgun (WGS) entry which is preliminary data.</text>
</comment>
<evidence type="ECO:0000313" key="2">
    <source>
        <dbReference type="EMBL" id="KAF2837561.1"/>
    </source>
</evidence>
<dbReference type="Proteomes" id="UP000799429">
    <property type="component" value="Unassembled WGS sequence"/>
</dbReference>
<protein>
    <submittedName>
        <fullName evidence="2">Uncharacterized protein</fullName>
    </submittedName>
</protein>
<dbReference type="AlphaFoldDB" id="A0A9P4S809"/>
<feature type="chain" id="PRO_5040151512" evidence="1">
    <location>
        <begin position="22"/>
        <end position="129"/>
    </location>
</feature>
<name>A0A9P4S809_9PEZI</name>
<evidence type="ECO:0000256" key="1">
    <source>
        <dbReference type="SAM" id="SignalP"/>
    </source>
</evidence>
<feature type="signal peptide" evidence="1">
    <location>
        <begin position="1"/>
        <end position="21"/>
    </location>
</feature>
<keyword evidence="3" id="KW-1185">Reference proteome</keyword>
<proteinExistence type="predicted"/>
<accession>A0A9P4S809</accession>
<sequence>MRFTLSSFLLIAAPLIAQANAEEASTLMTTYTSTRTVYRVVTETMTGTPPAATYSATSTIYTTESSSSYSYAAPSTGFPYPSANTTTLISSSGAPFSPTAPVPEPTGAAAVHGISAMAIVAAGLGLLAL</sequence>
<reference evidence="2" key="1">
    <citation type="journal article" date="2020" name="Stud. Mycol.">
        <title>101 Dothideomycetes genomes: a test case for predicting lifestyles and emergence of pathogens.</title>
        <authorList>
            <person name="Haridas S."/>
            <person name="Albert R."/>
            <person name="Binder M."/>
            <person name="Bloem J."/>
            <person name="Labutti K."/>
            <person name="Salamov A."/>
            <person name="Andreopoulos B."/>
            <person name="Baker S."/>
            <person name="Barry K."/>
            <person name="Bills G."/>
            <person name="Bluhm B."/>
            <person name="Cannon C."/>
            <person name="Castanera R."/>
            <person name="Culley D."/>
            <person name="Daum C."/>
            <person name="Ezra D."/>
            <person name="Gonzalez J."/>
            <person name="Henrissat B."/>
            <person name="Kuo A."/>
            <person name="Liang C."/>
            <person name="Lipzen A."/>
            <person name="Lutzoni F."/>
            <person name="Magnuson J."/>
            <person name="Mondo S."/>
            <person name="Nolan M."/>
            <person name="Ohm R."/>
            <person name="Pangilinan J."/>
            <person name="Park H.-J."/>
            <person name="Ramirez L."/>
            <person name="Alfaro M."/>
            <person name="Sun H."/>
            <person name="Tritt A."/>
            <person name="Yoshinaga Y."/>
            <person name="Zwiers L.-H."/>
            <person name="Turgeon B."/>
            <person name="Goodwin S."/>
            <person name="Spatafora J."/>
            <person name="Crous P."/>
            <person name="Grigoriev I."/>
        </authorList>
    </citation>
    <scope>NUCLEOTIDE SEQUENCE</scope>
    <source>
        <strain evidence="2">CBS 101060</strain>
    </source>
</reference>